<evidence type="ECO:0000313" key="2">
    <source>
        <dbReference type="Proteomes" id="UP001629392"/>
    </source>
</evidence>
<organism evidence="1 2">
    <name type="scientific">Paraburkholderia strydomiana</name>
    <dbReference type="NCBI Taxonomy" id="1245417"/>
    <lineage>
        <taxon>Bacteria</taxon>
        <taxon>Pseudomonadati</taxon>
        <taxon>Pseudomonadota</taxon>
        <taxon>Betaproteobacteria</taxon>
        <taxon>Burkholderiales</taxon>
        <taxon>Burkholderiaceae</taxon>
        <taxon>Paraburkholderia</taxon>
    </lineage>
</organism>
<dbReference type="Gene3D" id="3.30.870.10">
    <property type="entry name" value="Endonuclease Chain A"/>
    <property type="match status" value="1"/>
</dbReference>
<gene>
    <name evidence="1" type="ORF">PQQ73_18055</name>
</gene>
<accession>A0ABW9EGS4</accession>
<sequence>MDQIVSKFGNFIRVDEAVNKVINAPGNLLTIGYGYITPSHTVNAVFKSIFKWLAKDSGNFLEIFVGVIWNSKTPEAEHESEKKVKENFLNLLPSELYDAGFSDRIIVYAVNQFHPKFMLKSHETTEENIPSMGILGSSNLSHTALQDDARIELDVLMESVGGQSNPLLDQFFSWVEKLKDTKLPEAERIDFRRSVRDRLYYDPAHKEAMQVLEEILVNEYDPYFEEDAEMAAALRQSDKAQGISGAND</sequence>
<dbReference type="RefSeq" id="WP_408154097.1">
    <property type="nucleotide sequence ID" value="NZ_JAQQCL010000013.1"/>
</dbReference>
<evidence type="ECO:0008006" key="3">
    <source>
        <dbReference type="Google" id="ProtNLM"/>
    </source>
</evidence>
<keyword evidence="2" id="KW-1185">Reference proteome</keyword>
<protein>
    <recommendedName>
        <fullName evidence="3">Phospholipase D-like domain-containing protein</fullName>
    </recommendedName>
</protein>
<evidence type="ECO:0000313" key="1">
    <source>
        <dbReference type="EMBL" id="MFM0718238.1"/>
    </source>
</evidence>
<dbReference type="Proteomes" id="UP001629392">
    <property type="component" value="Unassembled WGS sequence"/>
</dbReference>
<reference evidence="1 2" key="1">
    <citation type="journal article" date="2024" name="Chem. Sci.">
        <title>Discovery of megapolipeptins by genome mining of a Burkholderiales bacteria collection.</title>
        <authorList>
            <person name="Paulo B.S."/>
            <person name="Recchia M.J.J."/>
            <person name="Lee S."/>
            <person name="Fergusson C.H."/>
            <person name="Romanowski S.B."/>
            <person name="Hernandez A."/>
            <person name="Krull N."/>
            <person name="Liu D.Y."/>
            <person name="Cavanagh H."/>
            <person name="Bos A."/>
            <person name="Gray C.A."/>
            <person name="Murphy B.T."/>
            <person name="Linington R.G."/>
            <person name="Eustaquio A.S."/>
        </authorList>
    </citation>
    <scope>NUCLEOTIDE SEQUENCE [LARGE SCALE GENOMIC DNA]</scope>
    <source>
        <strain evidence="1 2">RL17-350-BIC-E</strain>
    </source>
</reference>
<proteinExistence type="predicted"/>
<dbReference type="EMBL" id="JAQQCL010000013">
    <property type="protein sequence ID" value="MFM0718238.1"/>
    <property type="molecule type" value="Genomic_DNA"/>
</dbReference>
<comment type="caution">
    <text evidence="1">The sequence shown here is derived from an EMBL/GenBank/DDBJ whole genome shotgun (WGS) entry which is preliminary data.</text>
</comment>
<name>A0ABW9EGS4_9BURK</name>